<keyword evidence="3" id="KW-1185">Reference proteome</keyword>
<protein>
    <recommendedName>
        <fullName evidence="4">DUF19 domain-containing protein</fullName>
    </recommendedName>
</protein>
<evidence type="ECO:0008006" key="4">
    <source>
        <dbReference type="Google" id="ProtNLM"/>
    </source>
</evidence>
<organism evidence="2 3">
    <name type="scientific">Steinernema carpocapsae</name>
    <name type="common">Entomopathogenic nematode</name>
    <dbReference type="NCBI Taxonomy" id="34508"/>
    <lineage>
        <taxon>Eukaryota</taxon>
        <taxon>Metazoa</taxon>
        <taxon>Ecdysozoa</taxon>
        <taxon>Nematoda</taxon>
        <taxon>Chromadorea</taxon>
        <taxon>Rhabditida</taxon>
        <taxon>Tylenchina</taxon>
        <taxon>Panagrolaimomorpha</taxon>
        <taxon>Strongyloidoidea</taxon>
        <taxon>Steinernematidae</taxon>
        <taxon>Steinernema</taxon>
    </lineage>
</organism>
<evidence type="ECO:0000313" key="3">
    <source>
        <dbReference type="Proteomes" id="UP000298663"/>
    </source>
</evidence>
<proteinExistence type="predicted"/>
<dbReference type="PANTHER" id="PTHR34311">
    <property type="entry name" value="PROTEIN CBG21698-RELATED"/>
    <property type="match status" value="1"/>
</dbReference>
<dbReference type="AlphaFoldDB" id="A0A4U5MG15"/>
<accession>A0A4U5MG15</accession>
<feature type="chain" id="PRO_5020431732" description="DUF19 domain-containing protein" evidence="1">
    <location>
        <begin position="18"/>
        <end position="241"/>
    </location>
</feature>
<comment type="caution">
    <text evidence="2">The sequence shown here is derived from an EMBL/GenBank/DDBJ whole genome shotgun (WGS) entry which is preliminary data.</text>
</comment>
<dbReference type="EMBL" id="AZBU02000008">
    <property type="protein sequence ID" value="TKR68177.1"/>
    <property type="molecule type" value="Genomic_DNA"/>
</dbReference>
<dbReference type="OrthoDB" id="5804428at2759"/>
<keyword evidence="1" id="KW-0732">Signal</keyword>
<evidence type="ECO:0000313" key="2">
    <source>
        <dbReference type="EMBL" id="TKR68177.1"/>
    </source>
</evidence>
<reference evidence="2 3" key="1">
    <citation type="journal article" date="2015" name="Genome Biol.">
        <title>Comparative genomics of Steinernema reveals deeply conserved gene regulatory networks.</title>
        <authorList>
            <person name="Dillman A.R."/>
            <person name="Macchietto M."/>
            <person name="Porter C.F."/>
            <person name="Rogers A."/>
            <person name="Williams B."/>
            <person name="Antoshechkin I."/>
            <person name="Lee M.M."/>
            <person name="Goodwin Z."/>
            <person name="Lu X."/>
            <person name="Lewis E.E."/>
            <person name="Goodrich-Blair H."/>
            <person name="Stock S.P."/>
            <person name="Adams B.J."/>
            <person name="Sternberg P.W."/>
            <person name="Mortazavi A."/>
        </authorList>
    </citation>
    <scope>NUCLEOTIDE SEQUENCE [LARGE SCALE GENOMIC DNA]</scope>
    <source>
        <strain evidence="2 3">ALL</strain>
    </source>
</reference>
<sequence>MLRTTVVLAALAAVAVGLFEVPAQFLSEEALIVKYPLDSNAAFAPKCLSIPFQDCQAKFDQKLNFTVSLNWRNSSTLARRIKGMLGSENFQNYINVCQARQLFYGCLGDQYGACVNRYYLLKQSGADWKTVMQYIQLFEHLDFICNAGFELAQPNWVCISRVLAQNKTGLETCKNDFLTSGTSDHWQHLCEPNYVPKFAACVQNVFKENCGSPEVGWFGCQDTLVGFQRDCRNSVFRCHPI</sequence>
<feature type="signal peptide" evidence="1">
    <location>
        <begin position="1"/>
        <end position="17"/>
    </location>
</feature>
<evidence type="ECO:0000256" key="1">
    <source>
        <dbReference type="SAM" id="SignalP"/>
    </source>
</evidence>
<dbReference type="Proteomes" id="UP000298663">
    <property type="component" value="Unassembled WGS sequence"/>
</dbReference>
<dbReference type="STRING" id="34508.A0A4U5MG15"/>
<reference evidence="2 3" key="2">
    <citation type="journal article" date="2019" name="G3 (Bethesda)">
        <title>Hybrid Assembly of the Genome of the Entomopathogenic Nematode Steinernema carpocapsae Identifies the X-Chromosome.</title>
        <authorList>
            <person name="Serra L."/>
            <person name="Macchietto M."/>
            <person name="Macias-Munoz A."/>
            <person name="McGill C.J."/>
            <person name="Rodriguez I.M."/>
            <person name="Rodriguez B."/>
            <person name="Murad R."/>
            <person name="Mortazavi A."/>
        </authorList>
    </citation>
    <scope>NUCLEOTIDE SEQUENCE [LARGE SCALE GENOMIC DNA]</scope>
    <source>
        <strain evidence="2 3">ALL</strain>
    </source>
</reference>
<gene>
    <name evidence="2" type="ORF">L596_024193</name>
</gene>
<name>A0A4U5MG15_STECR</name>